<dbReference type="OrthoDB" id="10483242at2759"/>
<reference evidence="3" key="1">
    <citation type="journal article" date="2017" name="Nat. Ecol. Evol.">
        <title>Genome expansion and lineage-specific genetic innovations in the forest pathogenic fungi Armillaria.</title>
        <authorList>
            <person name="Sipos G."/>
            <person name="Prasanna A.N."/>
            <person name="Walter M.C."/>
            <person name="O'Connor E."/>
            <person name="Balint B."/>
            <person name="Krizsan K."/>
            <person name="Kiss B."/>
            <person name="Hess J."/>
            <person name="Varga T."/>
            <person name="Slot J."/>
            <person name="Riley R."/>
            <person name="Boka B."/>
            <person name="Rigling D."/>
            <person name="Barry K."/>
            <person name="Lee J."/>
            <person name="Mihaltcheva S."/>
            <person name="LaButti K."/>
            <person name="Lipzen A."/>
            <person name="Waldron R."/>
            <person name="Moloney N.M."/>
            <person name="Sperisen C."/>
            <person name="Kredics L."/>
            <person name="Vagvoelgyi C."/>
            <person name="Patrignani A."/>
            <person name="Fitzpatrick D."/>
            <person name="Nagy I."/>
            <person name="Doyle S."/>
            <person name="Anderson J.B."/>
            <person name="Grigoriev I.V."/>
            <person name="Gueldener U."/>
            <person name="Muensterkoetter M."/>
            <person name="Nagy L.G."/>
        </authorList>
    </citation>
    <scope>NUCLEOTIDE SEQUENCE [LARGE SCALE GENOMIC DNA]</scope>
    <source>
        <strain evidence="3">C18/9</strain>
    </source>
</reference>
<evidence type="ECO:0000256" key="1">
    <source>
        <dbReference type="SAM" id="Phobius"/>
    </source>
</evidence>
<dbReference type="EMBL" id="FUEG01000017">
    <property type="protein sequence ID" value="SJL12509.1"/>
    <property type="molecule type" value="Genomic_DNA"/>
</dbReference>
<proteinExistence type="predicted"/>
<accession>A0A284RUR5</accession>
<gene>
    <name evidence="2" type="ORF">ARMOST_15936</name>
</gene>
<protein>
    <submittedName>
        <fullName evidence="2">Uncharacterized protein</fullName>
    </submittedName>
</protein>
<keyword evidence="1" id="KW-0812">Transmembrane</keyword>
<sequence length="93" mass="10115">MGAYNAAASGPSSALAVYLFAWMIVTVLFFITSLRNLQVCLIHRPLRLSSCHVFASRLLGVVSAVRNATIPAHPHRSRQVRGAFGIIATFIAY</sequence>
<evidence type="ECO:0000313" key="3">
    <source>
        <dbReference type="Proteomes" id="UP000219338"/>
    </source>
</evidence>
<feature type="transmembrane region" description="Helical" evidence="1">
    <location>
        <begin position="15"/>
        <end position="34"/>
    </location>
</feature>
<evidence type="ECO:0000313" key="2">
    <source>
        <dbReference type="EMBL" id="SJL12509.1"/>
    </source>
</evidence>
<organism evidence="2 3">
    <name type="scientific">Armillaria ostoyae</name>
    <name type="common">Armillaria root rot fungus</name>
    <dbReference type="NCBI Taxonomy" id="47428"/>
    <lineage>
        <taxon>Eukaryota</taxon>
        <taxon>Fungi</taxon>
        <taxon>Dikarya</taxon>
        <taxon>Basidiomycota</taxon>
        <taxon>Agaricomycotina</taxon>
        <taxon>Agaricomycetes</taxon>
        <taxon>Agaricomycetidae</taxon>
        <taxon>Agaricales</taxon>
        <taxon>Marasmiineae</taxon>
        <taxon>Physalacriaceae</taxon>
        <taxon>Armillaria</taxon>
    </lineage>
</organism>
<keyword evidence="1" id="KW-1133">Transmembrane helix</keyword>
<dbReference type="Proteomes" id="UP000219338">
    <property type="component" value="Unassembled WGS sequence"/>
</dbReference>
<name>A0A284RUR5_ARMOS</name>
<keyword evidence="3" id="KW-1185">Reference proteome</keyword>
<dbReference type="AlphaFoldDB" id="A0A284RUR5"/>
<keyword evidence="1" id="KW-0472">Membrane</keyword>